<organism evidence="6 7">
    <name type="scientific">Ohtaekwangia koreensis</name>
    <dbReference type="NCBI Taxonomy" id="688867"/>
    <lineage>
        <taxon>Bacteria</taxon>
        <taxon>Pseudomonadati</taxon>
        <taxon>Bacteroidota</taxon>
        <taxon>Cytophagia</taxon>
        <taxon>Cytophagales</taxon>
        <taxon>Fulvivirgaceae</taxon>
        <taxon>Ohtaekwangia</taxon>
    </lineage>
</organism>
<dbReference type="InterPro" id="IPR000792">
    <property type="entry name" value="Tscrpt_reg_LuxR_C"/>
</dbReference>
<evidence type="ECO:0000313" key="7">
    <source>
        <dbReference type="Proteomes" id="UP000190961"/>
    </source>
</evidence>
<dbReference type="InterPro" id="IPR011006">
    <property type="entry name" value="CheY-like_superfamily"/>
</dbReference>
<dbReference type="Pfam" id="PF00196">
    <property type="entry name" value="GerE"/>
    <property type="match status" value="1"/>
</dbReference>
<evidence type="ECO:0000259" key="4">
    <source>
        <dbReference type="PROSITE" id="PS50043"/>
    </source>
</evidence>
<dbReference type="InterPro" id="IPR058245">
    <property type="entry name" value="NreC/VraR/RcsB-like_REC"/>
</dbReference>
<dbReference type="GO" id="GO:0000160">
    <property type="term" value="P:phosphorelay signal transduction system"/>
    <property type="evidence" value="ECO:0007669"/>
    <property type="project" value="InterPro"/>
</dbReference>
<dbReference type="GO" id="GO:0003677">
    <property type="term" value="F:DNA binding"/>
    <property type="evidence" value="ECO:0007669"/>
    <property type="project" value="UniProtKB-KW"/>
</dbReference>
<evidence type="ECO:0000259" key="5">
    <source>
        <dbReference type="PROSITE" id="PS50110"/>
    </source>
</evidence>
<dbReference type="STRING" id="688867.SAMN05660236_3723"/>
<feature type="modified residue" description="4-aspartylphosphate" evidence="3">
    <location>
        <position position="56"/>
    </location>
</feature>
<dbReference type="CDD" id="cd17535">
    <property type="entry name" value="REC_NarL-like"/>
    <property type="match status" value="1"/>
</dbReference>
<dbReference type="Pfam" id="PF00072">
    <property type="entry name" value="Response_reg"/>
    <property type="match status" value="1"/>
</dbReference>
<feature type="domain" description="Response regulatory" evidence="5">
    <location>
        <begin position="5"/>
        <end position="121"/>
    </location>
</feature>
<name>A0A1T5LQT9_9BACT</name>
<evidence type="ECO:0000313" key="6">
    <source>
        <dbReference type="EMBL" id="SKC78310.1"/>
    </source>
</evidence>
<dbReference type="AlphaFoldDB" id="A0A1T5LQT9"/>
<gene>
    <name evidence="6" type="ORF">SAMN05660236_3723</name>
</gene>
<feature type="domain" description="HTH luxR-type" evidence="4">
    <location>
        <begin position="142"/>
        <end position="207"/>
    </location>
</feature>
<dbReference type="SUPFAM" id="SSF46894">
    <property type="entry name" value="C-terminal effector domain of the bipartite response regulators"/>
    <property type="match status" value="1"/>
</dbReference>
<evidence type="ECO:0000256" key="3">
    <source>
        <dbReference type="PROSITE-ProRule" id="PRU00169"/>
    </source>
</evidence>
<dbReference type="SMART" id="SM00421">
    <property type="entry name" value="HTH_LUXR"/>
    <property type="match status" value="1"/>
</dbReference>
<dbReference type="InterPro" id="IPR001789">
    <property type="entry name" value="Sig_transdc_resp-reg_receiver"/>
</dbReference>
<dbReference type="PROSITE" id="PS50110">
    <property type="entry name" value="RESPONSE_REGULATORY"/>
    <property type="match status" value="1"/>
</dbReference>
<dbReference type="SMART" id="SM00448">
    <property type="entry name" value="REC"/>
    <property type="match status" value="1"/>
</dbReference>
<dbReference type="GO" id="GO:0006355">
    <property type="term" value="P:regulation of DNA-templated transcription"/>
    <property type="evidence" value="ECO:0007669"/>
    <property type="project" value="InterPro"/>
</dbReference>
<accession>A0A1T5LQT9</accession>
<dbReference type="OrthoDB" id="943115at2"/>
<dbReference type="Gene3D" id="3.40.50.2300">
    <property type="match status" value="1"/>
</dbReference>
<keyword evidence="2" id="KW-0238">DNA-binding</keyword>
<dbReference type="Proteomes" id="UP000190961">
    <property type="component" value="Unassembled WGS sequence"/>
</dbReference>
<dbReference type="PRINTS" id="PR00038">
    <property type="entry name" value="HTHLUXR"/>
</dbReference>
<dbReference type="SUPFAM" id="SSF52172">
    <property type="entry name" value="CheY-like"/>
    <property type="match status" value="1"/>
</dbReference>
<keyword evidence="7" id="KW-1185">Reference proteome</keyword>
<keyword evidence="1 3" id="KW-0597">Phosphoprotein</keyword>
<dbReference type="CDD" id="cd06170">
    <property type="entry name" value="LuxR_C_like"/>
    <property type="match status" value="1"/>
</dbReference>
<dbReference type="RefSeq" id="WP_079688237.1">
    <property type="nucleotide sequence ID" value="NZ_FUZU01000002.1"/>
</dbReference>
<dbReference type="PROSITE" id="PS50043">
    <property type="entry name" value="HTH_LUXR_2"/>
    <property type="match status" value="1"/>
</dbReference>
<proteinExistence type="predicted"/>
<dbReference type="InterPro" id="IPR016032">
    <property type="entry name" value="Sig_transdc_resp-reg_C-effctor"/>
</dbReference>
<sequence length="210" mass="23633">MKPLSILTVDDQALFREGLTLVLNKLYPNAKVRQASSGVEAFDQMRHHRFDLLLLDIGMPGMNGMEVAKQVMLDHPDTRIIILTQYNGEAMITHLVQAGVHGFLLKNSESQEIKKAVETVLAGQQYITTMIHPSILKEEKVSNAPSVRFSKREADILMYLKLGKSSKEIAERLSLKENTINSYREDMLRKTQTSNVAELISYAYKNGVLG</sequence>
<evidence type="ECO:0000256" key="2">
    <source>
        <dbReference type="ARBA" id="ARBA00023125"/>
    </source>
</evidence>
<reference evidence="6 7" key="1">
    <citation type="submission" date="2017-02" db="EMBL/GenBank/DDBJ databases">
        <authorList>
            <person name="Peterson S.W."/>
        </authorList>
    </citation>
    <scope>NUCLEOTIDE SEQUENCE [LARGE SCALE GENOMIC DNA]</scope>
    <source>
        <strain evidence="6 7">DSM 25262</strain>
    </source>
</reference>
<dbReference type="PANTHER" id="PTHR43214">
    <property type="entry name" value="TWO-COMPONENT RESPONSE REGULATOR"/>
    <property type="match status" value="1"/>
</dbReference>
<dbReference type="InterPro" id="IPR039420">
    <property type="entry name" value="WalR-like"/>
</dbReference>
<dbReference type="EMBL" id="FUZU01000002">
    <property type="protein sequence ID" value="SKC78310.1"/>
    <property type="molecule type" value="Genomic_DNA"/>
</dbReference>
<dbReference type="PANTHER" id="PTHR43214:SF43">
    <property type="entry name" value="TWO-COMPONENT RESPONSE REGULATOR"/>
    <property type="match status" value="1"/>
</dbReference>
<evidence type="ECO:0000256" key="1">
    <source>
        <dbReference type="ARBA" id="ARBA00022553"/>
    </source>
</evidence>
<protein>
    <submittedName>
        <fullName evidence="6">Two component transcriptional regulator, LuxR family</fullName>
    </submittedName>
</protein>